<sequence>MSLIIAYIGKKGCVMASDKRKIGYFGNKENLEILENELYNAVIRDDDEFLKRAEELGISIKITDDANKISIVENTIRGEVSTKGTFETKRKRIYGTTNGYQIVELLGSEVSSRQAGKSGIIIFGNKFAKQKAETLINRYWKSSQSLKYMGEIFGNILEEISKKTPSIGSQFDILVKSPNFDEMKAQKHLDVTIDHDIKVLTKFRQKLTEELIQQNLAIEMANKIIDKGEIGKVVSIEDNMIQVELNDKTQAMNGDWKQLAAPGEKVLMFSTSDDIKLGDKVIIDNEILCLKKNKSPLSCDIILCSL</sequence>
<dbReference type="Pfam" id="PF09894">
    <property type="entry name" value="MJ0548_N"/>
    <property type="match status" value="1"/>
</dbReference>
<dbReference type="RefSeq" id="WP_042694031.1">
    <property type="nucleotide sequence ID" value="NZ_CABMAB010000031.1"/>
</dbReference>
<dbReference type="PIRSF" id="PIRSF019262">
    <property type="entry name" value="UCP019262"/>
    <property type="match status" value="1"/>
</dbReference>
<keyword evidence="4" id="KW-1185">Reference proteome</keyword>
<dbReference type="OrthoDB" id="106876at2157"/>
<dbReference type="EMBL" id="LWMU01000059">
    <property type="protein sequence ID" value="KZX12995.1"/>
    <property type="molecule type" value="Genomic_DNA"/>
</dbReference>
<proteinExistence type="predicted"/>
<dbReference type="InterPro" id="IPR016754">
    <property type="entry name" value="MJ0548-like"/>
</dbReference>
<evidence type="ECO:0000259" key="2">
    <source>
        <dbReference type="Pfam" id="PF25274"/>
    </source>
</evidence>
<reference evidence="4" key="1">
    <citation type="journal article" date="2016" name="Genome Announc.">
        <title>Draft Genome Sequences of Methanobrevibacter curvatus DSM11111, Methanobrevibacter cuticularis DSM11139, Methanobrevibacter filiformis DSM11501, and Methanobrevibacter oralis DSM7256.</title>
        <authorList>
            <person name="Poehlein A."/>
            <person name="Seedorf H."/>
        </authorList>
    </citation>
    <scope>NUCLEOTIDE SEQUENCE [LARGE SCALE GENOMIC DNA]</scope>
    <source>
        <strain evidence="4">DSM 7256 / JCM 30027 / ZR</strain>
    </source>
</reference>
<feature type="domain" description="Connectase MJ0548-like N-terminal" evidence="1">
    <location>
        <begin position="1"/>
        <end position="198"/>
    </location>
</feature>
<name>A0A162FH67_METOA</name>
<dbReference type="Proteomes" id="UP000077428">
    <property type="component" value="Unassembled WGS sequence"/>
</dbReference>
<dbReference type="InterPro" id="IPR057377">
    <property type="entry name" value="MJ0548_C"/>
</dbReference>
<accession>A0A162FH67</accession>
<dbReference type="STRING" id="66851.MBORA_08960"/>
<comment type="caution">
    <text evidence="3">The sequence shown here is derived from an EMBL/GenBank/DDBJ whole genome shotgun (WGS) entry which is preliminary data.</text>
</comment>
<dbReference type="Pfam" id="PF25274">
    <property type="entry name" value="MJ0548_C"/>
    <property type="match status" value="1"/>
</dbReference>
<organism evidence="3 4">
    <name type="scientific">Methanobrevibacter oralis</name>
    <dbReference type="NCBI Taxonomy" id="66851"/>
    <lineage>
        <taxon>Archaea</taxon>
        <taxon>Methanobacteriati</taxon>
        <taxon>Methanobacteriota</taxon>
        <taxon>Methanomada group</taxon>
        <taxon>Methanobacteria</taxon>
        <taxon>Methanobacteriales</taxon>
        <taxon>Methanobacteriaceae</taxon>
        <taxon>Methanobrevibacter</taxon>
    </lineage>
</organism>
<evidence type="ECO:0000313" key="3">
    <source>
        <dbReference type="EMBL" id="KZX12995.1"/>
    </source>
</evidence>
<evidence type="ECO:0000259" key="1">
    <source>
        <dbReference type="Pfam" id="PF09894"/>
    </source>
</evidence>
<feature type="domain" description="Connectase MJ0548-like C-terminal" evidence="2">
    <location>
        <begin position="202"/>
        <end position="304"/>
    </location>
</feature>
<protein>
    <recommendedName>
        <fullName evidence="5">DUF2121 domain-containing protein</fullName>
    </recommendedName>
</protein>
<dbReference type="PATRIC" id="fig|66851.6.peg.987"/>
<evidence type="ECO:0000313" key="4">
    <source>
        <dbReference type="Proteomes" id="UP000077428"/>
    </source>
</evidence>
<dbReference type="AlphaFoldDB" id="A0A162FH67"/>
<evidence type="ECO:0008006" key="5">
    <source>
        <dbReference type="Google" id="ProtNLM"/>
    </source>
</evidence>
<gene>
    <name evidence="3" type="ORF">MBORA_08960</name>
</gene>
<dbReference type="InterPro" id="IPR057262">
    <property type="entry name" value="MJ0548_N"/>
</dbReference>